<dbReference type="Pfam" id="PF14329">
    <property type="entry name" value="DUF4386"/>
    <property type="match status" value="1"/>
</dbReference>
<feature type="transmembrane region" description="Helical" evidence="1">
    <location>
        <begin position="134"/>
        <end position="155"/>
    </location>
</feature>
<feature type="transmembrane region" description="Helical" evidence="1">
    <location>
        <begin position="55"/>
        <end position="77"/>
    </location>
</feature>
<evidence type="ECO:0000256" key="1">
    <source>
        <dbReference type="SAM" id="Phobius"/>
    </source>
</evidence>
<keyword evidence="1" id="KW-1133">Transmembrane helix</keyword>
<evidence type="ECO:0000313" key="3">
    <source>
        <dbReference type="Proteomes" id="UP000630887"/>
    </source>
</evidence>
<dbReference type="RefSeq" id="WP_203694942.1">
    <property type="nucleotide sequence ID" value="NZ_BAAALC010000001.1"/>
</dbReference>
<evidence type="ECO:0000313" key="2">
    <source>
        <dbReference type="EMBL" id="GIG08630.1"/>
    </source>
</evidence>
<accession>A0A8J3KWX9</accession>
<keyword evidence="1" id="KW-0812">Transmembrane</keyword>
<feature type="transmembrane region" description="Helical" evidence="1">
    <location>
        <begin position="12"/>
        <end position="29"/>
    </location>
</feature>
<feature type="transmembrane region" description="Helical" evidence="1">
    <location>
        <begin position="164"/>
        <end position="184"/>
    </location>
</feature>
<comment type="caution">
    <text evidence="2">The sequence shown here is derived from an EMBL/GenBank/DDBJ whole genome shotgun (WGS) entry which is preliminary data.</text>
</comment>
<organism evidence="2 3">
    <name type="scientific">Catellatospora coxensis</name>
    <dbReference type="NCBI Taxonomy" id="310354"/>
    <lineage>
        <taxon>Bacteria</taxon>
        <taxon>Bacillati</taxon>
        <taxon>Actinomycetota</taxon>
        <taxon>Actinomycetes</taxon>
        <taxon>Micromonosporales</taxon>
        <taxon>Micromonosporaceae</taxon>
        <taxon>Catellatospora</taxon>
    </lineage>
</organism>
<reference evidence="2 3" key="1">
    <citation type="submission" date="2021-01" db="EMBL/GenBank/DDBJ databases">
        <title>Whole genome shotgun sequence of Catellatospora coxensis NBRC 107359.</title>
        <authorList>
            <person name="Komaki H."/>
            <person name="Tamura T."/>
        </authorList>
    </citation>
    <scope>NUCLEOTIDE SEQUENCE [LARGE SCALE GENOMIC DNA]</scope>
    <source>
        <strain evidence="2 3">NBRC 107359</strain>
    </source>
</reference>
<proteinExistence type="predicted"/>
<gene>
    <name evidence="2" type="ORF">Cco03nite_53300</name>
</gene>
<dbReference type="AlphaFoldDB" id="A0A8J3KWX9"/>
<sequence length="230" mass="23774">MTDVKRTARITGLAYLGLAVTGFIGFLFVRDQLYVPGDAAATAANLIAHEGLARVGIVADLAMVLTQAATAVWFWRLFRPTAPVAAGSIAAFGLVNSVVVLVSTMCTTTALQVALRADAASAAQALLLYEVSGAAFALGGLFFGLWLMPMGWLAIRSGYMPRPLGWILIAGGVGYLLSVLAAVLAPDLPAAVTVLVIPATVGEFWMVGHLLVKGVSNRAAVSAHPQVAAA</sequence>
<keyword evidence="1" id="KW-0472">Membrane</keyword>
<dbReference type="InterPro" id="IPR025495">
    <property type="entry name" value="DUF4386"/>
</dbReference>
<keyword evidence="3" id="KW-1185">Reference proteome</keyword>
<feature type="transmembrane region" description="Helical" evidence="1">
    <location>
        <begin position="190"/>
        <end position="212"/>
    </location>
</feature>
<feature type="transmembrane region" description="Helical" evidence="1">
    <location>
        <begin position="89"/>
        <end position="114"/>
    </location>
</feature>
<dbReference type="EMBL" id="BONI01000050">
    <property type="protein sequence ID" value="GIG08630.1"/>
    <property type="molecule type" value="Genomic_DNA"/>
</dbReference>
<protein>
    <recommendedName>
        <fullName evidence="4">DUF4386 domain-containing protein</fullName>
    </recommendedName>
</protein>
<name>A0A8J3KWX9_9ACTN</name>
<evidence type="ECO:0008006" key="4">
    <source>
        <dbReference type="Google" id="ProtNLM"/>
    </source>
</evidence>
<dbReference type="Proteomes" id="UP000630887">
    <property type="component" value="Unassembled WGS sequence"/>
</dbReference>